<accession>A0A0R0M845</accession>
<dbReference type="Proteomes" id="UP000051530">
    <property type="component" value="Unassembled WGS sequence"/>
</dbReference>
<comment type="caution">
    <text evidence="1">The sequence shown here is derived from an EMBL/GenBank/DDBJ whole genome shotgun (WGS) entry which is preliminary data.</text>
</comment>
<name>A0A0R0M845_9MICR</name>
<evidence type="ECO:0000313" key="1">
    <source>
        <dbReference type="EMBL" id="KRH95233.1"/>
    </source>
</evidence>
<reference evidence="1 2" key="1">
    <citation type="submission" date="2015-07" db="EMBL/GenBank/DDBJ databases">
        <title>The genome of Pseudoloma neurophilia, a relevant intracellular parasite of the zebrafish.</title>
        <authorList>
            <person name="Ndikumana S."/>
            <person name="Pelin A."/>
            <person name="Sanders J."/>
            <person name="Corradi N."/>
        </authorList>
    </citation>
    <scope>NUCLEOTIDE SEQUENCE [LARGE SCALE GENOMIC DNA]</scope>
    <source>
        <strain evidence="1 2">MK1</strain>
    </source>
</reference>
<organism evidence="1 2">
    <name type="scientific">Pseudoloma neurophilia</name>
    <dbReference type="NCBI Taxonomy" id="146866"/>
    <lineage>
        <taxon>Eukaryota</taxon>
        <taxon>Fungi</taxon>
        <taxon>Fungi incertae sedis</taxon>
        <taxon>Microsporidia</taxon>
        <taxon>Pseudoloma</taxon>
    </lineage>
</organism>
<evidence type="ECO:0000313" key="2">
    <source>
        <dbReference type="Proteomes" id="UP000051530"/>
    </source>
</evidence>
<dbReference type="VEuPathDB" id="MicrosporidiaDB:M153_1100012632"/>
<dbReference type="AlphaFoldDB" id="A0A0R0M845"/>
<protein>
    <submittedName>
        <fullName evidence="1">Putative EKC/KEOPS complex, subunit Pcc1 protein</fullName>
    </submittedName>
</protein>
<proteinExistence type="predicted"/>
<dbReference type="EMBL" id="LGUB01000002">
    <property type="protein sequence ID" value="KRH95233.1"/>
    <property type="molecule type" value="Genomic_DNA"/>
</dbReference>
<sequence length="79" mass="9217">MDYSAEIRIKNENVEKIKQILEIDQDYREDTSTVYEIKGDQLIVMTQCSNITSLSKSLQESMKKIKLIEEVVSFIEENV</sequence>
<keyword evidence="2" id="KW-1185">Reference proteome</keyword>
<gene>
    <name evidence="1" type="ORF">M153_1100012632</name>
</gene>